<dbReference type="AlphaFoldDB" id="A0A2P5EWD9"/>
<accession>A0A2P5EWD9</accession>
<keyword evidence="1" id="KW-0812">Transmembrane</keyword>
<keyword evidence="1" id="KW-1133">Transmembrane helix</keyword>
<proteinExistence type="predicted"/>
<dbReference type="InParanoid" id="A0A2P5EWD9"/>
<name>A0A2P5EWD9_TREOI</name>
<comment type="caution">
    <text evidence="2">The sequence shown here is derived from an EMBL/GenBank/DDBJ whole genome shotgun (WGS) entry which is preliminary data.</text>
</comment>
<evidence type="ECO:0000256" key="1">
    <source>
        <dbReference type="SAM" id="Phobius"/>
    </source>
</evidence>
<reference evidence="3" key="1">
    <citation type="submission" date="2016-06" db="EMBL/GenBank/DDBJ databases">
        <title>Parallel loss of symbiosis genes in relatives of nitrogen-fixing non-legume Parasponia.</title>
        <authorList>
            <person name="Van Velzen R."/>
            <person name="Holmer R."/>
            <person name="Bu F."/>
            <person name="Rutten L."/>
            <person name="Van Zeijl A."/>
            <person name="Liu W."/>
            <person name="Santuari L."/>
            <person name="Cao Q."/>
            <person name="Sharma T."/>
            <person name="Shen D."/>
            <person name="Roswanjaya Y."/>
            <person name="Wardhani T."/>
            <person name="Kalhor M.S."/>
            <person name="Jansen J."/>
            <person name="Van den Hoogen J."/>
            <person name="Gungor B."/>
            <person name="Hartog M."/>
            <person name="Hontelez J."/>
            <person name="Verver J."/>
            <person name="Yang W.-C."/>
            <person name="Schijlen E."/>
            <person name="Repin R."/>
            <person name="Schilthuizen M."/>
            <person name="Schranz E."/>
            <person name="Heidstra R."/>
            <person name="Miyata K."/>
            <person name="Fedorova E."/>
            <person name="Kohlen W."/>
            <person name="Bisseling T."/>
            <person name="Smit S."/>
            <person name="Geurts R."/>
        </authorList>
    </citation>
    <scope>NUCLEOTIDE SEQUENCE [LARGE SCALE GENOMIC DNA]</scope>
    <source>
        <strain evidence="3">cv. RG33-2</strain>
    </source>
</reference>
<dbReference type="OrthoDB" id="10488912at2759"/>
<feature type="transmembrane region" description="Helical" evidence="1">
    <location>
        <begin position="38"/>
        <end position="60"/>
    </location>
</feature>
<sequence length="61" mass="7574">MEELKTFQRYNDNLIPEATHLLTLDNFRCVLIGIPSQFVYYNICYNILLRLCRYFFYLYFF</sequence>
<dbReference type="EMBL" id="JXTC01000089">
    <property type="protein sequence ID" value="PON89858.1"/>
    <property type="molecule type" value="Genomic_DNA"/>
</dbReference>
<evidence type="ECO:0000313" key="3">
    <source>
        <dbReference type="Proteomes" id="UP000237000"/>
    </source>
</evidence>
<organism evidence="2 3">
    <name type="scientific">Trema orientale</name>
    <name type="common">Charcoal tree</name>
    <name type="synonym">Celtis orientalis</name>
    <dbReference type="NCBI Taxonomy" id="63057"/>
    <lineage>
        <taxon>Eukaryota</taxon>
        <taxon>Viridiplantae</taxon>
        <taxon>Streptophyta</taxon>
        <taxon>Embryophyta</taxon>
        <taxon>Tracheophyta</taxon>
        <taxon>Spermatophyta</taxon>
        <taxon>Magnoliopsida</taxon>
        <taxon>eudicotyledons</taxon>
        <taxon>Gunneridae</taxon>
        <taxon>Pentapetalae</taxon>
        <taxon>rosids</taxon>
        <taxon>fabids</taxon>
        <taxon>Rosales</taxon>
        <taxon>Cannabaceae</taxon>
        <taxon>Trema</taxon>
    </lineage>
</organism>
<evidence type="ECO:0000313" key="2">
    <source>
        <dbReference type="EMBL" id="PON89858.1"/>
    </source>
</evidence>
<protein>
    <submittedName>
        <fullName evidence="2">Uncharacterized protein</fullName>
    </submittedName>
</protein>
<dbReference type="Proteomes" id="UP000237000">
    <property type="component" value="Unassembled WGS sequence"/>
</dbReference>
<keyword evidence="1" id="KW-0472">Membrane</keyword>
<gene>
    <name evidence="2" type="ORF">TorRG33x02_143810</name>
</gene>
<keyword evidence="3" id="KW-1185">Reference proteome</keyword>